<reference evidence="2 3" key="1">
    <citation type="submission" date="2019-03" db="EMBL/GenBank/DDBJ databases">
        <title>First draft genome of Liparis tanakae, snailfish: a comprehensive survey of snailfish specific genes.</title>
        <authorList>
            <person name="Kim W."/>
            <person name="Song I."/>
            <person name="Jeong J.-H."/>
            <person name="Kim D."/>
            <person name="Kim S."/>
            <person name="Ryu S."/>
            <person name="Song J.Y."/>
            <person name="Lee S.K."/>
        </authorList>
    </citation>
    <scope>NUCLEOTIDE SEQUENCE [LARGE SCALE GENOMIC DNA]</scope>
    <source>
        <tissue evidence="2">Muscle</tissue>
    </source>
</reference>
<feature type="compositionally biased region" description="Basic and acidic residues" evidence="1">
    <location>
        <begin position="26"/>
        <end position="36"/>
    </location>
</feature>
<accession>A0A4Z2J4N9</accession>
<feature type="compositionally biased region" description="Low complexity" evidence="1">
    <location>
        <begin position="191"/>
        <end position="207"/>
    </location>
</feature>
<comment type="caution">
    <text evidence="2">The sequence shown here is derived from an EMBL/GenBank/DDBJ whole genome shotgun (WGS) entry which is preliminary data.</text>
</comment>
<feature type="region of interest" description="Disordered" evidence="1">
    <location>
        <begin position="188"/>
        <end position="220"/>
    </location>
</feature>
<feature type="compositionally biased region" description="Polar residues" evidence="1">
    <location>
        <begin position="37"/>
        <end position="55"/>
    </location>
</feature>
<name>A0A4Z2J4N9_9TELE</name>
<dbReference type="EMBL" id="SRLO01000024">
    <property type="protein sequence ID" value="TNN84911.1"/>
    <property type="molecule type" value="Genomic_DNA"/>
</dbReference>
<dbReference type="Proteomes" id="UP000314294">
    <property type="component" value="Unassembled WGS sequence"/>
</dbReference>
<proteinExistence type="predicted"/>
<gene>
    <name evidence="2" type="ORF">EYF80_004956</name>
</gene>
<evidence type="ECO:0000256" key="1">
    <source>
        <dbReference type="SAM" id="MobiDB-lite"/>
    </source>
</evidence>
<protein>
    <submittedName>
        <fullName evidence="2">Uncharacterized protein</fullName>
    </submittedName>
</protein>
<feature type="compositionally biased region" description="Basic and acidic residues" evidence="1">
    <location>
        <begin position="79"/>
        <end position="92"/>
    </location>
</feature>
<dbReference type="AlphaFoldDB" id="A0A4Z2J4N9"/>
<keyword evidence="3" id="KW-1185">Reference proteome</keyword>
<evidence type="ECO:0000313" key="2">
    <source>
        <dbReference type="EMBL" id="TNN84911.1"/>
    </source>
</evidence>
<evidence type="ECO:0000313" key="3">
    <source>
        <dbReference type="Proteomes" id="UP000314294"/>
    </source>
</evidence>
<sequence length="220" mass="23276">MRSLCSILKPLGVGGATASTVPGPRQRAETRARDTTAKPQPSNYTSKPLQSQSGSMEYEESDERHGVTAPSAAAASKRVKTDSPMRSPETRQRGGAVLRSVQQRSLRIAENRPASLISEQPRNLRSKKCGSAPTALMSGCTRRNSSRARVPPFFTPMMIACGSFLLPEPLEKLDMALGSAALCCSPPPPRISSQSSAALSASSSLSSRSRDAAVLMDGSS</sequence>
<feature type="region of interest" description="Disordered" evidence="1">
    <location>
        <begin position="1"/>
        <end position="101"/>
    </location>
</feature>
<organism evidence="2 3">
    <name type="scientific">Liparis tanakae</name>
    <name type="common">Tanaka's snailfish</name>
    <dbReference type="NCBI Taxonomy" id="230148"/>
    <lineage>
        <taxon>Eukaryota</taxon>
        <taxon>Metazoa</taxon>
        <taxon>Chordata</taxon>
        <taxon>Craniata</taxon>
        <taxon>Vertebrata</taxon>
        <taxon>Euteleostomi</taxon>
        <taxon>Actinopterygii</taxon>
        <taxon>Neopterygii</taxon>
        <taxon>Teleostei</taxon>
        <taxon>Neoteleostei</taxon>
        <taxon>Acanthomorphata</taxon>
        <taxon>Eupercaria</taxon>
        <taxon>Perciformes</taxon>
        <taxon>Cottioidei</taxon>
        <taxon>Cottales</taxon>
        <taxon>Liparidae</taxon>
        <taxon>Liparis</taxon>
    </lineage>
</organism>